<feature type="transmembrane region" description="Helical" evidence="5">
    <location>
        <begin position="32"/>
        <end position="51"/>
    </location>
</feature>
<feature type="transmembrane region" description="Helical" evidence="5">
    <location>
        <begin position="58"/>
        <end position="80"/>
    </location>
</feature>
<evidence type="ECO:0000259" key="6">
    <source>
        <dbReference type="Pfam" id="PF01061"/>
    </source>
</evidence>
<protein>
    <submittedName>
        <fullName evidence="7">ABC transporter permease</fullName>
    </submittedName>
</protein>
<dbReference type="InterPro" id="IPR051784">
    <property type="entry name" value="Nod_factor_ABC_transporter"/>
</dbReference>
<evidence type="ECO:0000313" key="7">
    <source>
        <dbReference type="EMBL" id="MFA1538117.1"/>
    </source>
</evidence>
<evidence type="ECO:0000256" key="2">
    <source>
        <dbReference type="ARBA" id="ARBA00022692"/>
    </source>
</evidence>
<dbReference type="RefSeq" id="WP_371947461.1">
    <property type="nucleotide sequence ID" value="NZ_JAXCEI010000002.1"/>
</dbReference>
<sequence length="264" mass="28602">MTHAFRLVGQTVMLGLAEIREIYTWRSWTFGWLARLLCQASFFALIGRYVGDTDTMRFVLIGNIVALACLESTIVVISLAGERRTGTLALLAVAPGSHLPLYLGRGLHWVVTGLTSTLVAWLTLPPLLGVPLPWPEAALALPLIVLIAVTSYGYGCLLGALALRLLGFEWLILNVGYGIVLTFCGVNVTLSTWPEPLRWFLAFLPVTHGLQAIRTVLAAGPAADIFHQAGLELLVGIGWFALAALLTERLVGAGRRNATLEFND</sequence>
<dbReference type="InterPro" id="IPR013525">
    <property type="entry name" value="ABC2_TM"/>
</dbReference>
<evidence type="ECO:0000256" key="5">
    <source>
        <dbReference type="SAM" id="Phobius"/>
    </source>
</evidence>
<dbReference type="PANTHER" id="PTHR43229:SF2">
    <property type="entry name" value="NODULATION PROTEIN J"/>
    <property type="match status" value="1"/>
</dbReference>
<proteinExistence type="predicted"/>
<evidence type="ECO:0000256" key="1">
    <source>
        <dbReference type="ARBA" id="ARBA00004141"/>
    </source>
</evidence>
<keyword evidence="4 5" id="KW-0472">Membrane</keyword>
<reference evidence="7 8" key="1">
    <citation type="submission" date="2023-11" db="EMBL/GenBank/DDBJ databases">
        <title>Actinomadura monticuli sp. nov., isolated from volcanic ash.</title>
        <authorList>
            <person name="Lee S.D."/>
            <person name="Yang H."/>
            <person name="Kim I.S."/>
        </authorList>
    </citation>
    <scope>NUCLEOTIDE SEQUENCE [LARGE SCALE GENOMIC DNA]</scope>
    <source>
        <strain evidence="7 8">DLS-62</strain>
    </source>
</reference>
<comment type="subcellular location">
    <subcellularLocation>
        <location evidence="1">Membrane</location>
        <topology evidence="1">Multi-pass membrane protein</topology>
    </subcellularLocation>
</comment>
<feature type="transmembrane region" description="Helical" evidence="5">
    <location>
        <begin position="140"/>
        <end position="163"/>
    </location>
</feature>
<keyword evidence="3 5" id="KW-1133">Transmembrane helix</keyword>
<feature type="domain" description="ABC-2 type transporter transmembrane" evidence="6">
    <location>
        <begin position="24"/>
        <end position="216"/>
    </location>
</feature>
<evidence type="ECO:0000313" key="8">
    <source>
        <dbReference type="Proteomes" id="UP001569963"/>
    </source>
</evidence>
<comment type="caution">
    <text evidence="7">The sequence shown here is derived from an EMBL/GenBank/DDBJ whole genome shotgun (WGS) entry which is preliminary data.</text>
</comment>
<dbReference type="Pfam" id="PF01061">
    <property type="entry name" value="ABC2_membrane"/>
    <property type="match status" value="1"/>
</dbReference>
<gene>
    <name evidence="7" type="ORF">SM611_04175</name>
</gene>
<keyword evidence="8" id="KW-1185">Reference proteome</keyword>
<feature type="transmembrane region" description="Helical" evidence="5">
    <location>
        <begin position="170"/>
        <end position="190"/>
    </location>
</feature>
<feature type="transmembrane region" description="Helical" evidence="5">
    <location>
        <begin position="110"/>
        <end position="128"/>
    </location>
</feature>
<dbReference type="PANTHER" id="PTHR43229">
    <property type="entry name" value="NODULATION PROTEIN J"/>
    <property type="match status" value="1"/>
</dbReference>
<dbReference type="Proteomes" id="UP001569963">
    <property type="component" value="Unassembled WGS sequence"/>
</dbReference>
<dbReference type="EMBL" id="JAXCEI010000002">
    <property type="protein sequence ID" value="MFA1538117.1"/>
    <property type="molecule type" value="Genomic_DNA"/>
</dbReference>
<feature type="transmembrane region" description="Helical" evidence="5">
    <location>
        <begin position="225"/>
        <end position="246"/>
    </location>
</feature>
<evidence type="ECO:0000256" key="3">
    <source>
        <dbReference type="ARBA" id="ARBA00022989"/>
    </source>
</evidence>
<evidence type="ECO:0000256" key="4">
    <source>
        <dbReference type="ARBA" id="ARBA00023136"/>
    </source>
</evidence>
<accession>A0ABV4Q4M9</accession>
<keyword evidence="2 5" id="KW-0812">Transmembrane</keyword>
<name>A0ABV4Q4M9_9ACTN</name>
<organism evidence="7 8">
    <name type="scientific">Actinomadura monticuli</name>
    <dbReference type="NCBI Taxonomy" id="3097367"/>
    <lineage>
        <taxon>Bacteria</taxon>
        <taxon>Bacillati</taxon>
        <taxon>Actinomycetota</taxon>
        <taxon>Actinomycetes</taxon>
        <taxon>Streptosporangiales</taxon>
        <taxon>Thermomonosporaceae</taxon>
        <taxon>Actinomadura</taxon>
    </lineage>
</organism>